<protein>
    <submittedName>
        <fullName evidence="1">Uncharacterized protein</fullName>
    </submittedName>
</protein>
<reference evidence="1 2" key="2">
    <citation type="submission" date="2020-09" db="EMBL/GenBank/DDBJ databases">
        <authorList>
            <person name="Chen F.-J."/>
            <person name="Lee Y.-T."/>
        </authorList>
    </citation>
    <scope>NUCLEOTIDE SEQUENCE [LARGE SCALE GENOMIC DNA]</scope>
    <source>
        <strain evidence="1 2">AS73</strain>
    </source>
</reference>
<organism evidence="1 2">
    <name type="scientific">Acinetobacter seifertii</name>
    <dbReference type="NCBI Taxonomy" id="1530123"/>
    <lineage>
        <taxon>Bacteria</taxon>
        <taxon>Pseudomonadati</taxon>
        <taxon>Pseudomonadota</taxon>
        <taxon>Gammaproteobacteria</taxon>
        <taxon>Moraxellales</taxon>
        <taxon>Moraxellaceae</taxon>
        <taxon>Acinetobacter</taxon>
        <taxon>Acinetobacter calcoaceticus/baumannii complex</taxon>
    </lineage>
</organism>
<gene>
    <name evidence="1" type="ORF">IC796_15460</name>
</gene>
<dbReference type="RefSeq" id="WP_162899027.1">
    <property type="nucleotide sequence ID" value="NZ_CP061561.1"/>
</dbReference>
<evidence type="ECO:0000313" key="1">
    <source>
        <dbReference type="EMBL" id="QNX04712.1"/>
    </source>
</evidence>
<sequence length="58" mass="6821">MTDRLVKCCRCRNKHLESERDKKPTNKYGCWGEDSVCPRCACTTYYLVEDVKSKEQSQ</sequence>
<dbReference type="AlphaFoldDB" id="A0A7H2PPC9"/>
<proteinExistence type="predicted"/>
<accession>A0A7H2PPC9</accession>
<name>A0A7H2PPC9_9GAMM</name>
<reference evidence="2" key="1">
    <citation type="submission" date="2020-09" db="EMBL/GenBank/DDBJ databases">
        <title>Clinical and molecular characterization of Acinetobacter seifertii in Taiwan.</title>
        <authorList>
            <person name="Li L.-H."/>
            <person name="Yang Y.-S."/>
            <person name="Sun J.-R."/>
            <person name="Huang T.-W."/>
            <person name="Huang W.-C."/>
            <person name="Wang Y.-C."/>
            <person name="Kuo T.-H."/>
            <person name="Kuo S.-C."/>
            <person name="Chen T.-L."/>
        </authorList>
    </citation>
    <scope>NUCLEOTIDE SEQUENCE [LARGE SCALE GENOMIC DNA]</scope>
    <source>
        <strain evidence="2">AS73</strain>
    </source>
</reference>
<dbReference type="EMBL" id="CP061561">
    <property type="protein sequence ID" value="QNX04712.1"/>
    <property type="molecule type" value="Genomic_DNA"/>
</dbReference>
<dbReference type="Proteomes" id="UP000516862">
    <property type="component" value="Chromosome"/>
</dbReference>
<evidence type="ECO:0000313" key="2">
    <source>
        <dbReference type="Proteomes" id="UP000516862"/>
    </source>
</evidence>